<feature type="transmembrane region" description="Helical" evidence="11">
    <location>
        <begin position="12"/>
        <end position="34"/>
    </location>
</feature>
<dbReference type="GeneTree" id="ENSGT01030000234553"/>
<dbReference type="GO" id="GO:0005550">
    <property type="term" value="F:pheromone binding"/>
    <property type="evidence" value="ECO:0000318"/>
    <property type="project" value="GO_Central"/>
</dbReference>
<comment type="subcellular location">
    <subcellularLocation>
        <location evidence="1 11">Cell membrane</location>
        <topology evidence="1 11">Multi-pass membrane protein</topology>
    </subcellularLocation>
</comment>
<evidence type="ECO:0000313" key="13">
    <source>
        <dbReference type="Ensembl" id="ENSOANP00000053086.1"/>
    </source>
</evidence>
<keyword evidence="8 11" id="KW-0472">Membrane</keyword>
<evidence type="ECO:0000256" key="6">
    <source>
        <dbReference type="ARBA" id="ARBA00022989"/>
    </source>
</evidence>
<dbReference type="Pfam" id="PF03402">
    <property type="entry name" value="V1R"/>
    <property type="match status" value="1"/>
</dbReference>
<keyword evidence="14" id="KW-1185">Reference proteome</keyword>
<name>A0A6I8PN29_ORNAN</name>
<sequence length="272" mass="29952">MVSRDLIQGICFLSQTAVGLVGNSFLLTVHVFLLPQLHQPKPTDLIVSHLALVHTVMLLTRVVTVTVSALSLRQLQTDVGCKMFAFVYRATRGVSMGTTSLLSATQAITIGPSHPSWTRLKAQMSKRIFPACVWFINMLVEANLLVKMVLSPNVTSRGNSFHDNYCVVSRINTYLSALLQGPLLTLMTVQSSPWGSWEVPVATWSSSSSDIARGSTVSMATTRHPGPRRRPGPPKPSCSWLSGSEVGATRERMKRSLRSLKPPKTKIIRWNQ</sequence>
<evidence type="ECO:0000256" key="4">
    <source>
        <dbReference type="ARBA" id="ARBA00022507"/>
    </source>
</evidence>
<keyword evidence="10 11" id="KW-0807">Transducer</keyword>
<evidence type="ECO:0000256" key="3">
    <source>
        <dbReference type="ARBA" id="ARBA00022475"/>
    </source>
</evidence>
<dbReference type="SUPFAM" id="SSF81321">
    <property type="entry name" value="Family A G protein-coupled receptor-like"/>
    <property type="match status" value="1"/>
</dbReference>
<evidence type="ECO:0000256" key="7">
    <source>
        <dbReference type="ARBA" id="ARBA00023040"/>
    </source>
</evidence>
<dbReference type="Gene3D" id="1.20.1070.10">
    <property type="entry name" value="Rhodopsin 7-helix transmembrane proteins"/>
    <property type="match status" value="1"/>
</dbReference>
<comment type="similarity">
    <text evidence="2 11">Belongs to the G-protein coupled receptor 1 family.</text>
</comment>
<evidence type="ECO:0000256" key="12">
    <source>
        <dbReference type="SAM" id="MobiDB-lite"/>
    </source>
</evidence>
<dbReference type="GO" id="GO:0016503">
    <property type="term" value="F:pheromone receptor activity"/>
    <property type="evidence" value="ECO:0007669"/>
    <property type="project" value="InterPro"/>
</dbReference>
<evidence type="ECO:0000256" key="9">
    <source>
        <dbReference type="ARBA" id="ARBA00023170"/>
    </source>
</evidence>
<feature type="transmembrane region" description="Helical" evidence="11">
    <location>
        <begin position="46"/>
        <end position="72"/>
    </location>
</feature>
<feature type="region of interest" description="Disordered" evidence="12">
    <location>
        <begin position="212"/>
        <end position="272"/>
    </location>
</feature>
<evidence type="ECO:0000256" key="8">
    <source>
        <dbReference type="ARBA" id="ARBA00023136"/>
    </source>
</evidence>
<dbReference type="OMA" id="QTDIRCK"/>
<organism evidence="13 14">
    <name type="scientific">Ornithorhynchus anatinus</name>
    <name type="common">Duckbill platypus</name>
    <dbReference type="NCBI Taxonomy" id="9258"/>
    <lineage>
        <taxon>Eukaryota</taxon>
        <taxon>Metazoa</taxon>
        <taxon>Chordata</taxon>
        <taxon>Craniata</taxon>
        <taxon>Vertebrata</taxon>
        <taxon>Euteleostomi</taxon>
        <taxon>Mammalia</taxon>
        <taxon>Monotremata</taxon>
        <taxon>Ornithorhynchidae</taxon>
        <taxon>Ornithorhynchus</taxon>
    </lineage>
</organism>
<dbReference type="InParanoid" id="A0A6I8PN29"/>
<keyword evidence="9 11" id="KW-0675">Receptor</keyword>
<dbReference type="GO" id="GO:0019236">
    <property type="term" value="P:response to pheromone"/>
    <property type="evidence" value="ECO:0007669"/>
    <property type="project" value="UniProtKB-KW"/>
</dbReference>
<dbReference type="Bgee" id="ENSOANG00000048437">
    <property type="expression patterns" value="Expressed in testis"/>
</dbReference>
<accession>A0A6I8PN29</accession>
<evidence type="ECO:0000256" key="10">
    <source>
        <dbReference type="ARBA" id="ARBA00023224"/>
    </source>
</evidence>
<keyword evidence="7 11" id="KW-0297">G-protein coupled receptor</keyword>
<evidence type="ECO:0000256" key="2">
    <source>
        <dbReference type="ARBA" id="ARBA00010663"/>
    </source>
</evidence>
<feature type="compositionally biased region" description="Polar residues" evidence="12">
    <location>
        <begin position="212"/>
        <end position="221"/>
    </location>
</feature>
<dbReference type="GO" id="GO:0005886">
    <property type="term" value="C:plasma membrane"/>
    <property type="evidence" value="ECO:0000318"/>
    <property type="project" value="GO_Central"/>
</dbReference>
<dbReference type="AlphaFoldDB" id="A0A6I8PN29"/>
<reference evidence="13" key="2">
    <citation type="submission" date="2025-09" db="UniProtKB">
        <authorList>
            <consortium name="Ensembl"/>
        </authorList>
    </citation>
    <scope>IDENTIFICATION</scope>
    <source>
        <strain evidence="13">Glennie</strain>
    </source>
</reference>
<keyword evidence="4 11" id="KW-0589">Pheromone response</keyword>
<protein>
    <recommendedName>
        <fullName evidence="11">Vomeronasal type-1 receptor</fullName>
    </recommendedName>
</protein>
<reference evidence="13" key="1">
    <citation type="submission" date="2025-08" db="UniProtKB">
        <authorList>
            <consortium name="Ensembl"/>
        </authorList>
    </citation>
    <scope>IDENTIFICATION</scope>
    <source>
        <strain evidence="13">Glennie</strain>
    </source>
</reference>
<dbReference type="Ensembl" id="ENSOANT00000066376.1">
    <property type="protein sequence ID" value="ENSOANP00000053086.1"/>
    <property type="gene ID" value="ENSOANG00000048437.1"/>
</dbReference>
<dbReference type="PANTHER" id="PTHR24062">
    <property type="entry name" value="VOMERONASAL TYPE-1 RECEPTOR"/>
    <property type="match status" value="1"/>
</dbReference>
<keyword evidence="5 11" id="KW-0812">Transmembrane</keyword>
<feature type="compositionally biased region" description="Basic residues" evidence="12">
    <location>
        <begin position="252"/>
        <end position="272"/>
    </location>
</feature>
<evidence type="ECO:0000256" key="11">
    <source>
        <dbReference type="RuleBase" id="RU364061"/>
    </source>
</evidence>
<dbReference type="Proteomes" id="UP000002279">
    <property type="component" value="Unplaced"/>
</dbReference>
<evidence type="ECO:0000313" key="14">
    <source>
        <dbReference type="Proteomes" id="UP000002279"/>
    </source>
</evidence>
<comment type="caution">
    <text evidence="11">Lacks conserved residue(s) required for the propagation of feature annotation.</text>
</comment>
<keyword evidence="6 11" id="KW-1133">Transmembrane helix</keyword>
<proteinExistence type="inferred from homology"/>
<evidence type="ECO:0000256" key="5">
    <source>
        <dbReference type="ARBA" id="ARBA00022692"/>
    </source>
</evidence>
<evidence type="ECO:0000256" key="1">
    <source>
        <dbReference type="ARBA" id="ARBA00004651"/>
    </source>
</evidence>
<dbReference type="InterPro" id="IPR004072">
    <property type="entry name" value="Vmron_rcpt_1"/>
</dbReference>
<keyword evidence="3 11" id="KW-1003">Cell membrane</keyword>